<proteinExistence type="predicted"/>
<dbReference type="EnsemblPlants" id="Pp3c10_7140V3.2">
    <property type="protein sequence ID" value="PAC:32901735.CDS.1"/>
    <property type="gene ID" value="Pp3c10_7140"/>
</dbReference>
<dbReference type="InParanoid" id="A0A2K1JY12"/>
<evidence type="ECO:0000313" key="1">
    <source>
        <dbReference type="EMBL" id="PNR46418.1"/>
    </source>
</evidence>
<protein>
    <submittedName>
        <fullName evidence="1 2">Uncharacterized protein</fullName>
    </submittedName>
</protein>
<dbReference type="EMBL" id="ABEU02000010">
    <property type="protein sequence ID" value="PNR46418.1"/>
    <property type="molecule type" value="Genomic_DNA"/>
</dbReference>
<accession>A0A2K1JY12</accession>
<organism evidence="1">
    <name type="scientific">Physcomitrium patens</name>
    <name type="common">Spreading-leaved earth moss</name>
    <name type="synonym">Physcomitrella patens</name>
    <dbReference type="NCBI Taxonomy" id="3218"/>
    <lineage>
        <taxon>Eukaryota</taxon>
        <taxon>Viridiplantae</taxon>
        <taxon>Streptophyta</taxon>
        <taxon>Embryophyta</taxon>
        <taxon>Bryophyta</taxon>
        <taxon>Bryophytina</taxon>
        <taxon>Bryopsida</taxon>
        <taxon>Funariidae</taxon>
        <taxon>Funariales</taxon>
        <taxon>Funariaceae</taxon>
        <taxon>Physcomitrium</taxon>
    </lineage>
</organism>
<evidence type="ECO:0000313" key="2">
    <source>
        <dbReference type="EnsemblPlants" id="PAC:32901734.CDS.1"/>
    </source>
</evidence>
<dbReference type="PaxDb" id="3218-PP1S58_11V6.1"/>
<reference evidence="1 3" key="2">
    <citation type="journal article" date="2018" name="Plant J.">
        <title>The Physcomitrella patens chromosome-scale assembly reveals moss genome structure and evolution.</title>
        <authorList>
            <person name="Lang D."/>
            <person name="Ullrich K.K."/>
            <person name="Murat F."/>
            <person name="Fuchs J."/>
            <person name="Jenkins J."/>
            <person name="Haas F.B."/>
            <person name="Piednoel M."/>
            <person name="Gundlach H."/>
            <person name="Van Bel M."/>
            <person name="Meyberg R."/>
            <person name="Vives C."/>
            <person name="Morata J."/>
            <person name="Symeonidi A."/>
            <person name="Hiss M."/>
            <person name="Muchero W."/>
            <person name="Kamisugi Y."/>
            <person name="Saleh O."/>
            <person name="Blanc G."/>
            <person name="Decker E.L."/>
            <person name="van Gessel N."/>
            <person name="Grimwood J."/>
            <person name="Hayes R.D."/>
            <person name="Graham S.W."/>
            <person name="Gunter L.E."/>
            <person name="McDaniel S.F."/>
            <person name="Hoernstein S.N.W."/>
            <person name="Larsson A."/>
            <person name="Li F.W."/>
            <person name="Perroud P.F."/>
            <person name="Phillips J."/>
            <person name="Ranjan P."/>
            <person name="Rokshar D.S."/>
            <person name="Rothfels C.J."/>
            <person name="Schneider L."/>
            <person name="Shu S."/>
            <person name="Stevenson D.W."/>
            <person name="Thummler F."/>
            <person name="Tillich M."/>
            <person name="Villarreal Aguilar J.C."/>
            <person name="Widiez T."/>
            <person name="Wong G.K."/>
            <person name="Wymore A."/>
            <person name="Zhang Y."/>
            <person name="Zimmer A.D."/>
            <person name="Quatrano R.S."/>
            <person name="Mayer K.F.X."/>
            <person name="Goodstein D."/>
            <person name="Casacuberta J.M."/>
            <person name="Vandepoele K."/>
            <person name="Reski R."/>
            <person name="Cuming A.C."/>
            <person name="Tuskan G.A."/>
            <person name="Maumus F."/>
            <person name="Salse J."/>
            <person name="Schmutz J."/>
            <person name="Rensing S.A."/>
        </authorList>
    </citation>
    <scope>NUCLEOTIDE SEQUENCE [LARGE SCALE GENOMIC DNA]</scope>
    <source>
        <strain evidence="2 3">cv. Gransden 2004</strain>
    </source>
</reference>
<dbReference type="EnsemblPlants" id="Pp3c10_7140V3.1">
    <property type="protein sequence ID" value="PAC:32901734.CDS.1"/>
    <property type="gene ID" value="Pp3c10_7140"/>
</dbReference>
<dbReference type="Proteomes" id="UP000006727">
    <property type="component" value="Chromosome 10"/>
</dbReference>
<sequence>MSHCFESLKAGGQTACKTPSTQFMRLLQQGDLKQHGPHERISHGIVTLLNK</sequence>
<evidence type="ECO:0000313" key="3">
    <source>
        <dbReference type="Proteomes" id="UP000006727"/>
    </source>
</evidence>
<reference evidence="1 3" key="1">
    <citation type="journal article" date="2008" name="Science">
        <title>The Physcomitrella genome reveals evolutionary insights into the conquest of land by plants.</title>
        <authorList>
            <person name="Rensing S."/>
            <person name="Lang D."/>
            <person name="Zimmer A."/>
            <person name="Terry A."/>
            <person name="Salamov A."/>
            <person name="Shapiro H."/>
            <person name="Nishiyama T."/>
            <person name="Perroud P.-F."/>
            <person name="Lindquist E."/>
            <person name="Kamisugi Y."/>
            <person name="Tanahashi T."/>
            <person name="Sakakibara K."/>
            <person name="Fujita T."/>
            <person name="Oishi K."/>
            <person name="Shin-I T."/>
            <person name="Kuroki Y."/>
            <person name="Toyoda A."/>
            <person name="Suzuki Y."/>
            <person name="Hashimoto A."/>
            <person name="Yamaguchi K."/>
            <person name="Sugano A."/>
            <person name="Kohara Y."/>
            <person name="Fujiyama A."/>
            <person name="Anterola A."/>
            <person name="Aoki S."/>
            <person name="Ashton N."/>
            <person name="Barbazuk W.B."/>
            <person name="Barker E."/>
            <person name="Bennetzen J."/>
            <person name="Bezanilla M."/>
            <person name="Blankenship R."/>
            <person name="Cho S.H."/>
            <person name="Dutcher S."/>
            <person name="Estelle M."/>
            <person name="Fawcett J.A."/>
            <person name="Gundlach H."/>
            <person name="Hanada K."/>
            <person name="Heyl A."/>
            <person name="Hicks K.A."/>
            <person name="Hugh J."/>
            <person name="Lohr M."/>
            <person name="Mayer K."/>
            <person name="Melkozernov A."/>
            <person name="Murata T."/>
            <person name="Nelson D."/>
            <person name="Pils B."/>
            <person name="Prigge M."/>
            <person name="Reiss B."/>
            <person name="Renner T."/>
            <person name="Rombauts S."/>
            <person name="Rushton P."/>
            <person name="Sanderfoot A."/>
            <person name="Schween G."/>
            <person name="Shiu S.-H."/>
            <person name="Stueber K."/>
            <person name="Theodoulou F.L."/>
            <person name="Tu H."/>
            <person name="Van de Peer Y."/>
            <person name="Verrier P.J."/>
            <person name="Waters E."/>
            <person name="Wood A."/>
            <person name="Yang L."/>
            <person name="Cove D."/>
            <person name="Cuming A."/>
            <person name="Hasebe M."/>
            <person name="Lucas S."/>
            <person name="Mishler D.B."/>
            <person name="Reski R."/>
            <person name="Grigoriev I."/>
            <person name="Quatrano R.S."/>
            <person name="Boore J.L."/>
        </authorList>
    </citation>
    <scope>NUCLEOTIDE SEQUENCE [LARGE SCALE GENOMIC DNA]</scope>
    <source>
        <strain evidence="2 3">cv. Gransden 2004</strain>
    </source>
</reference>
<keyword evidence="3" id="KW-1185">Reference proteome</keyword>
<name>A0A2K1JY12_PHYPA</name>
<dbReference type="Gramene" id="Pp3c10_7140V3.1">
    <property type="protein sequence ID" value="PAC:32901734.CDS.1"/>
    <property type="gene ID" value="Pp3c10_7140"/>
</dbReference>
<dbReference type="AlphaFoldDB" id="A0A2K1JY12"/>
<reference evidence="2" key="3">
    <citation type="submission" date="2020-12" db="UniProtKB">
        <authorList>
            <consortium name="EnsemblPlants"/>
        </authorList>
    </citation>
    <scope>IDENTIFICATION</scope>
</reference>
<gene>
    <name evidence="1" type="ORF">PHYPA_013537</name>
</gene>
<dbReference type="Gramene" id="Pp3c10_7140V3.2">
    <property type="protein sequence ID" value="PAC:32901735.CDS.1"/>
    <property type="gene ID" value="Pp3c10_7140"/>
</dbReference>